<name>A0A8H5WN61_9HYPO</name>
<dbReference type="EMBL" id="JAAOAK010000380">
    <property type="protein sequence ID" value="KAF5669107.1"/>
    <property type="molecule type" value="Genomic_DNA"/>
</dbReference>
<keyword evidence="3" id="KW-1185">Reference proteome</keyword>
<evidence type="ECO:0000313" key="3">
    <source>
        <dbReference type="Proteomes" id="UP000562682"/>
    </source>
</evidence>
<sequence>MGSRQLSRHQPTPINAVSHTQSTKPRTPPPNIHNMYFPTLVLLLTTGLQMSLVRAAKAPKNSTVKLDKCAVTALTTEFSAGFKQPNPPQIKSEFTTSFVQHRWNQRTSVIVAGYLENSGSQGIIRVDQAYDGSLTSSVYDYNNMTDGTMVDHTMNTFQSGASCPKVSRGYDNITFPLFSKDMLIKGGAVFTGSVTRDFSGRGVGWNIIYEGRMPLTVYVNPCNAVIGYDYFLRDERTRVVTEFFNTNITTNQRDILAGVTLPAIFK</sequence>
<feature type="region of interest" description="Disordered" evidence="1">
    <location>
        <begin position="1"/>
        <end position="32"/>
    </location>
</feature>
<comment type="caution">
    <text evidence="2">The sequence shown here is derived from an EMBL/GenBank/DDBJ whole genome shotgun (WGS) entry which is preliminary data.</text>
</comment>
<dbReference type="Proteomes" id="UP000562682">
    <property type="component" value="Unassembled WGS sequence"/>
</dbReference>
<gene>
    <name evidence="2" type="ORF">FDENT_11621</name>
</gene>
<evidence type="ECO:0000313" key="2">
    <source>
        <dbReference type="EMBL" id="KAF5669107.1"/>
    </source>
</evidence>
<proteinExistence type="predicted"/>
<reference evidence="2 3" key="1">
    <citation type="submission" date="2020-05" db="EMBL/GenBank/DDBJ databases">
        <title>Identification and distribution of gene clusters putatively required for synthesis of sphingolipid metabolism inhibitors in phylogenetically diverse species of the filamentous fungus Fusarium.</title>
        <authorList>
            <person name="Kim H.-S."/>
            <person name="Busman M."/>
            <person name="Brown D.W."/>
            <person name="Divon H."/>
            <person name="Uhlig S."/>
            <person name="Proctor R.H."/>
        </authorList>
    </citation>
    <scope>NUCLEOTIDE SEQUENCE [LARGE SCALE GENOMIC DNA]</scope>
    <source>
        <strain evidence="2 3">NRRL 25311</strain>
    </source>
</reference>
<accession>A0A8H5WN61</accession>
<organism evidence="2 3">
    <name type="scientific">Fusarium denticulatum</name>
    <dbReference type="NCBI Taxonomy" id="48507"/>
    <lineage>
        <taxon>Eukaryota</taxon>
        <taxon>Fungi</taxon>
        <taxon>Dikarya</taxon>
        <taxon>Ascomycota</taxon>
        <taxon>Pezizomycotina</taxon>
        <taxon>Sordariomycetes</taxon>
        <taxon>Hypocreomycetidae</taxon>
        <taxon>Hypocreales</taxon>
        <taxon>Nectriaceae</taxon>
        <taxon>Fusarium</taxon>
        <taxon>Fusarium fujikuroi species complex</taxon>
    </lineage>
</organism>
<dbReference type="AlphaFoldDB" id="A0A8H5WN61"/>
<protein>
    <submittedName>
        <fullName evidence="2">Uncharacterized protein</fullName>
    </submittedName>
</protein>
<feature type="compositionally biased region" description="Polar residues" evidence="1">
    <location>
        <begin position="1"/>
        <end position="25"/>
    </location>
</feature>
<evidence type="ECO:0000256" key="1">
    <source>
        <dbReference type="SAM" id="MobiDB-lite"/>
    </source>
</evidence>